<evidence type="ECO:0000313" key="2">
    <source>
        <dbReference type="RefSeq" id="XP_016727186.1"/>
    </source>
</evidence>
<gene>
    <name evidence="2" type="primary">LOC107938519</name>
</gene>
<keyword evidence="1" id="KW-1185">Reference proteome</keyword>
<reference evidence="1" key="1">
    <citation type="journal article" date="2020" name="Nat. Genet.">
        <title>Genomic diversifications of five Gossypium allopolyploid species and their impact on cotton improvement.</title>
        <authorList>
            <person name="Chen Z.J."/>
            <person name="Sreedasyam A."/>
            <person name="Ando A."/>
            <person name="Song Q."/>
            <person name="De Santiago L.M."/>
            <person name="Hulse-Kemp A.M."/>
            <person name="Ding M."/>
            <person name="Ye W."/>
            <person name="Kirkbride R.C."/>
            <person name="Jenkins J."/>
            <person name="Plott C."/>
            <person name="Lovell J."/>
            <person name="Lin Y.M."/>
            <person name="Vaughn R."/>
            <person name="Liu B."/>
            <person name="Simpson S."/>
            <person name="Scheffler B.E."/>
            <person name="Wen L."/>
            <person name="Saski C.A."/>
            <person name="Grover C.E."/>
            <person name="Hu G."/>
            <person name="Conover J.L."/>
            <person name="Carlson J.W."/>
            <person name="Shu S."/>
            <person name="Boston L.B."/>
            <person name="Williams M."/>
            <person name="Peterson D.G."/>
            <person name="McGee K."/>
            <person name="Jones D.C."/>
            <person name="Wendel J.F."/>
            <person name="Stelly D.M."/>
            <person name="Grimwood J."/>
            <person name="Schmutz J."/>
        </authorList>
    </citation>
    <scope>NUCLEOTIDE SEQUENCE [LARGE SCALE GENOMIC DNA]</scope>
    <source>
        <strain evidence="1">cv. TM-1</strain>
    </source>
</reference>
<dbReference type="RefSeq" id="XP_016727186.1">
    <property type="nucleotide sequence ID" value="XM_016871697.2"/>
</dbReference>
<proteinExistence type="predicted"/>
<dbReference type="PANTHER" id="PTHR33168">
    <property type="entry name" value="STRESS INDUCED PROTEIN-RELATED"/>
    <property type="match status" value="1"/>
</dbReference>
<reference evidence="2" key="2">
    <citation type="submission" date="2025-08" db="UniProtKB">
        <authorList>
            <consortium name="RefSeq"/>
        </authorList>
    </citation>
    <scope>IDENTIFICATION</scope>
</reference>
<dbReference type="PaxDb" id="3635-A0A1U8MK36"/>
<protein>
    <submittedName>
        <fullName evidence="2">Uncharacterized protein</fullName>
    </submittedName>
</protein>
<sequence length="153" mass="16934">MNPSLSPPFVYFIKSSKPNKLERERMAQIWLLWCPKNSCTTKSGGATGRSSFSSKTSGVKNGCCCSRVLVKILRKVKKQSKEMVRSAGASRQSSFQCRYDPLSYSLNFDRSGCGSAVDDDVYYQMYAFSSRFAANPRRTPLAASHTQSAIAST</sequence>
<evidence type="ECO:0000313" key="1">
    <source>
        <dbReference type="Proteomes" id="UP000818029"/>
    </source>
</evidence>
<name>A0A1U8MK36_GOSHI</name>
<dbReference type="KEGG" id="ghi:107938519"/>
<dbReference type="Proteomes" id="UP000818029">
    <property type="component" value="Chromosome A03"/>
</dbReference>
<organism evidence="1 2">
    <name type="scientific">Gossypium hirsutum</name>
    <name type="common">Upland cotton</name>
    <name type="synonym">Gossypium mexicanum</name>
    <dbReference type="NCBI Taxonomy" id="3635"/>
    <lineage>
        <taxon>Eukaryota</taxon>
        <taxon>Viridiplantae</taxon>
        <taxon>Streptophyta</taxon>
        <taxon>Embryophyta</taxon>
        <taxon>Tracheophyta</taxon>
        <taxon>Spermatophyta</taxon>
        <taxon>Magnoliopsida</taxon>
        <taxon>eudicotyledons</taxon>
        <taxon>Gunneridae</taxon>
        <taxon>Pentapetalae</taxon>
        <taxon>rosids</taxon>
        <taxon>malvids</taxon>
        <taxon>Malvales</taxon>
        <taxon>Malvaceae</taxon>
        <taxon>Malvoideae</taxon>
        <taxon>Gossypium</taxon>
    </lineage>
</organism>
<dbReference type="AlphaFoldDB" id="A0A1U8MK36"/>
<dbReference type="GeneID" id="107938519"/>
<dbReference type="OrthoDB" id="1091833at2759"/>
<dbReference type="OMA" id="NFDSTGC"/>
<accession>A0A1U8MK36</accession>